<dbReference type="AlphaFoldDB" id="A0A8J6XT63"/>
<evidence type="ECO:0000256" key="1">
    <source>
        <dbReference type="SAM" id="SignalP"/>
    </source>
</evidence>
<sequence>MSHKARSILICAFALLAAMAPVPAGLPFEAALPSIRDIEELLGEASE</sequence>
<gene>
    <name evidence="2" type="ORF">IFK94_04425</name>
</gene>
<feature type="chain" id="PRO_5035189347" evidence="1">
    <location>
        <begin position="25"/>
        <end position="47"/>
    </location>
</feature>
<evidence type="ECO:0000313" key="3">
    <source>
        <dbReference type="Proteomes" id="UP000648239"/>
    </source>
</evidence>
<evidence type="ECO:0000313" key="2">
    <source>
        <dbReference type="EMBL" id="MBD3867353.1"/>
    </source>
</evidence>
<accession>A0A8J6XT63</accession>
<proteinExistence type="predicted"/>
<keyword evidence="1" id="KW-0732">Signal</keyword>
<name>A0A8J6XT63_9BACT</name>
<dbReference type="Proteomes" id="UP000648239">
    <property type="component" value="Unassembled WGS sequence"/>
</dbReference>
<organism evidence="2 3">
    <name type="scientific">Candidatus Polarisedimenticola svalbardensis</name>
    <dbReference type="NCBI Taxonomy" id="2886004"/>
    <lineage>
        <taxon>Bacteria</taxon>
        <taxon>Pseudomonadati</taxon>
        <taxon>Acidobacteriota</taxon>
        <taxon>Candidatus Polarisedimenticolia</taxon>
        <taxon>Candidatus Polarisedimenticolales</taxon>
        <taxon>Candidatus Polarisedimenticolaceae</taxon>
        <taxon>Candidatus Polarisedimenticola</taxon>
    </lineage>
</organism>
<protein>
    <submittedName>
        <fullName evidence="2">Uncharacterized protein</fullName>
    </submittedName>
</protein>
<feature type="signal peptide" evidence="1">
    <location>
        <begin position="1"/>
        <end position="24"/>
    </location>
</feature>
<dbReference type="EMBL" id="JACXWD010000009">
    <property type="protein sequence ID" value="MBD3867353.1"/>
    <property type="molecule type" value="Genomic_DNA"/>
</dbReference>
<comment type="caution">
    <text evidence="2">The sequence shown here is derived from an EMBL/GenBank/DDBJ whole genome shotgun (WGS) entry which is preliminary data.</text>
</comment>
<reference evidence="2 3" key="1">
    <citation type="submission" date="2020-08" db="EMBL/GenBank/DDBJ databases">
        <title>Acidobacteriota in marine sediments use diverse sulfur dissimilation pathways.</title>
        <authorList>
            <person name="Wasmund K."/>
        </authorList>
    </citation>
    <scope>NUCLEOTIDE SEQUENCE [LARGE SCALE GENOMIC DNA]</scope>
    <source>
        <strain evidence="2">MAG AM4</strain>
    </source>
</reference>